<dbReference type="PANTHER" id="PTHR47572">
    <property type="entry name" value="LIPOPROTEIN-RELATED"/>
    <property type="match status" value="1"/>
</dbReference>
<name>A0A6B1DC13_9CHLR</name>
<evidence type="ECO:0000256" key="2">
    <source>
        <dbReference type="ARBA" id="ARBA00022801"/>
    </source>
</evidence>
<sequence>MPLINLKHAETFVDGLDHPEGVALGPDGKIYAGGEAGQVYRIDFEERSVEEYANTGGLNLGMALDAAANLYMCTADRGAVYKVTPAGEVSQYSTGTVERPMTTPNYPAFDAQGNLYVTNSGSWYGNDGCTYCVAPDGTTAVIDTENSQFPNGCAVSPDGQYLYVAMSLSPPQIIRFPIESGRKVGPAETVVELPHVVPDGLAFCTDGSFLISCYRPDTILRVLPSGDLTVLMDDYEGTILGAPTNVCFGGPELSVLFWANLGRWHLGLNAHTGLQGAKLFYPDISSA</sequence>
<evidence type="ECO:0000313" key="4">
    <source>
        <dbReference type="EMBL" id="MYC97156.1"/>
    </source>
</evidence>
<dbReference type="Pfam" id="PF08450">
    <property type="entry name" value="SGL"/>
    <property type="match status" value="1"/>
</dbReference>
<dbReference type="SUPFAM" id="SSF63829">
    <property type="entry name" value="Calcium-dependent phosphotriesterase"/>
    <property type="match status" value="1"/>
</dbReference>
<dbReference type="Gene3D" id="2.120.10.30">
    <property type="entry name" value="TolB, C-terminal domain"/>
    <property type="match status" value="1"/>
</dbReference>
<gene>
    <name evidence="4" type="ORF">F4X14_19545</name>
</gene>
<evidence type="ECO:0000259" key="3">
    <source>
        <dbReference type="Pfam" id="PF08450"/>
    </source>
</evidence>
<dbReference type="GO" id="GO:0016787">
    <property type="term" value="F:hydrolase activity"/>
    <property type="evidence" value="ECO:0007669"/>
    <property type="project" value="UniProtKB-KW"/>
</dbReference>
<feature type="domain" description="SMP-30/Gluconolactonase/LRE-like region" evidence="3">
    <location>
        <begin position="38"/>
        <end position="257"/>
    </location>
</feature>
<keyword evidence="2" id="KW-0378">Hydrolase</keyword>
<organism evidence="4">
    <name type="scientific">Caldilineaceae bacterium SB0661_bin_32</name>
    <dbReference type="NCBI Taxonomy" id="2605255"/>
    <lineage>
        <taxon>Bacteria</taxon>
        <taxon>Bacillati</taxon>
        <taxon>Chloroflexota</taxon>
        <taxon>Caldilineae</taxon>
        <taxon>Caldilineales</taxon>
        <taxon>Caldilineaceae</taxon>
    </lineage>
</organism>
<dbReference type="InterPro" id="IPR011042">
    <property type="entry name" value="6-blade_b-propeller_TolB-like"/>
</dbReference>
<comment type="similarity">
    <text evidence="1">Belongs to the SMP-30/CGR1 family.</text>
</comment>
<proteinExistence type="inferred from homology"/>
<evidence type="ECO:0000256" key="1">
    <source>
        <dbReference type="ARBA" id="ARBA00008853"/>
    </source>
</evidence>
<protein>
    <submittedName>
        <fullName evidence="4">SMP-30/gluconolactonase/LRE family protein</fullName>
    </submittedName>
</protein>
<dbReference type="PANTHER" id="PTHR47572:SF4">
    <property type="entry name" value="LACTONASE DRP35"/>
    <property type="match status" value="1"/>
</dbReference>
<dbReference type="AlphaFoldDB" id="A0A6B1DC13"/>
<dbReference type="EMBL" id="VXMH01000106">
    <property type="protein sequence ID" value="MYC97156.1"/>
    <property type="molecule type" value="Genomic_DNA"/>
</dbReference>
<dbReference type="InterPro" id="IPR051262">
    <property type="entry name" value="SMP-30/CGR1_Lactonase"/>
</dbReference>
<reference evidence="4" key="1">
    <citation type="submission" date="2019-09" db="EMBL/GenBank/DDBJ databases">
        <title>Characterisation of the sponge microbiome using genome-centric metagenomics.</title>
        <authorList>
            <person name="Engelberts J.P."/>
            <person name="Robbins S.J."/>
            <person name="De Goeij J.M."/>
            <person name="Aranda M."/>
            <person name="Bell S.C."/>
            <person name="Webster N.S."/>
        </authorList>
    </citation>
    <scope>NUCLEOTIDE SEQUENCE</scope>
    <source>
        <strain evidence="4">SB0661_bin_32</strain>
    </source>
</reference>
<dbReference type="InterPro" id="IPR013658">
    <property type="entry name" value="SGL"/>
</dbReference>
<accession>A0A6B1DC13</accession>
<comment type="caution">
    <text evidence="4">The sequence shown here is derived from an EMBL/GenBank/DDBJ whole genome shotgun (WGS) entry which is preliminary data.</text>
</comment>